<organism evidence="1">
    <name type="scientific">bioreactor metagenome</name>
    <dbReference type="NCBI Taxonomy" id="1076179"/>
    <lineage>
        <taxon>unclassified sequences</taxon>
        <taxon>metagenomes</taxon>
        <taxon>ecological metagenomes</taxon>
    </lineage>
</organism>
<dbReference type="EMBL" id="VSSQ01007171">
    <property type="protein sequence ID" value="MPM35076.1"/>
    <property type="molecule type" value="Genomic_DNA"/>
</dbReference>
<comment type="caution">
    <text evidence="1">The sequence shown here is derived from an EMBL/GenBank/DDBJ whole genome shotgun (WGS) entry which is preliminary data.</text>
</comment>
<name>A0A644Z2J8_9ZZZZ</name>
<protein>
    <submittedName>
        <fullName evidence="1">Uncharacterized protein</fullName>
    </submittedName>
</protein>
<reference evidence="1" key="1">
    <citation type="submission" date="2019-08" db="EMBL/GenBank/DDBJ databases">
        <authorList>
            <person name="Kucharzyk K."/>
            <person name="Murdoch R.W."/>
            <person name="Higgins S."/>
            <person name="Loffler F."/>
        </authorList>
    </citation>
    <scope>NUCLEOTIDE SEQUENCE</scope>
</reference>
<proteinExistence type="predicted"/>
<evidence type="ECO:0000313" key="1">
    <source>
        <dbReference type="EMBL" id="MPM35076.1"/>
    </source>
</evidence>
<accession>A0A644Z2J8</accession>
<gene>
    <name evidence="1" type="ORF">SDC9_81666</name>
</gene>
<sequence length="299" mass="32036">MPSLRRKTREGQAVTVSLLFHPPEDCPHVLQILGGVHARAALPPGHGHLHGIAMLQDPELLEGFRRRKRRGGQGGVGEEKLPAEAVDADMPVDGNARFNPWIGDDGPAEVQGAAEPVHDHLHHVGIPDGFRVGQRFAEGGREGLSVLRKKGGRLVNHDGVQEGFVSLDVDHHVGVFLFGRFRRPAGAVGVVRGREDAVSTEAPHLLQYTLVVRGDHEAVENRGKGRPFVDPADECLAADVRQGLAGQARGGVPGRDDAEDSHACNPYSLVRARSLSLSTGFTASTIHSLMAFPSGVCWA</sequence>
<dbReference type="AlphaFoldDB" id="A0A644Z2J8"/>